<keyword evidence="10" id="KW-1185">Reference proteome</keyword>
<keyword evidence="2" id="KW-0509">mRNA transport</keyword>
<comment type="similarity">
    <text evidence="7">Belongs to the nucleoporin Nup84/Nup107 family.</text>
</comment>
<dbReference type="Proteomes" id="UP001305779">
    <property type="component" value="Unassembled WGS sequence"/>
</dbReference>
<comment type="function">
    <text evidence="7">Functions as a component of the nuclear pore complex (NPC).</text>
</comment>
<feature type="compositionally biased region" description="Polar residues" evidence="8">
    <location>
        <begin position="162"/>
        <end position="180"/>
    </location>
</feature>
<sequence length="988" mass="113894">MPAATRSTNKKPPSRVTRQTRQTSTKQPQDWNLIPRQDEQDPIDDMAHDGPSQNHTVDFARDIRDYDTLPDPRESMQIGHARAREVAESEGHEAELFAEKLDRFLTEHPTPGPTSEKFEAILELVEGFRQLAEDAVRFIQKNHERDVALQLRKEWNEKDRFPTQSTALIPTTETESQPPLSASKAKKVQDLRQWQQEADIWELFRIMLELHHNPDRESVQMARDLALEQLGNIHRYTSEDDLFSYFVLNNDLARERLMVKRWLEQTVDHQETDLSGISQELESKTSRGRGMWKNGWMHTRERIKGEKRTRSWSNAPNGPLPHIKRKDNTQLLITTLDPDAASRQGRALEKEDEYFERAVWITCWEMLRRGKNWEEVSDWCEKQREGWRAMSLGMATDPADTLSKANWRHMCYLASQADGFGDYEAAVYGLLGGGLGAVQKVCRSVDDQLYAYYNAALIRQFDEYLATRFPERTTPVRRGLGDDAIKDPQDQMVQLIERLRKQPETSTESIKPMKIIQSYLLANDVGSMIHTLGYAIAYTDSLRNTEENMIIRLKPFWSGQGNQPEAEIALDPQTLRIATLMSAILAELRTEDLEEEEHFAEDNVTVAYIQYLREVQNRDVIPLYVSRLSYGRRVVSMAHCLEDVKSPGEQEVMLSLMQKYGMDVMTILDEQLYYLLRGYSGLPPDAAPLRMLEETDETLYPGQRIVLDFMPRYHPDADEAIVSALQWYKIIDGQWEQTFSSLGLALRKVMMAGRLICALRIVEEFPYDELSRRKTQQVIGKSVNLATHGDFPEEDYEQWSQMASTAQTYYDLSQILENIKALNYYRKLEAQYTGKAMKLSAAPMDLKAAKEQVDEFMEFILQPRLLASAETEEEARDLEHIGQHYIPEILIAYNTVLHSAGAAISRENLVQSMDLSVIIAKNENLVECFKKAGRMRELVKSFAETSKKMLILKAEGKPWKPRKLREGRDLGMWEIGPQQQVNNHEVSL</sequence>
<proteinExistence type="inferred from homology"/>
<evidence type="ECO:0000256" key="1">
    <source>
        <dbReference type="ARBA" id="ARBA00022448"/>
    </source>
</evidence>
<feature type="compositionally biased region" description="Low complexity" evidence="8">
    <location>
        <begin position="14"/>
        <end position="29"/>
    </location>
</feature>
<dbReference type="Pfam" id="PF04121">
    <property type="entry name" value="Nup84_Nup100"/>
    <property type="match status" value="1"/>
</dbReference>
<reference evidence="9 10" key="1">
    <citation type="journal article" date="2023" name="G3 (Bethesda)">
        <title>A chromosome-level genome assembly of Zasmidium syzygii isolated from banana leaves.</title>
        <authorList>
            <person name="van Westerhoven A.C."/>
            <person name="Mehrabi R."/>
            <person name="Talebi R."/>
            <person name="Steentjes M.B.F."/>
            <person name="Corcolon B."/>
            <person name="Chong P.A."/>
            <person name="Kema G.H.J."/>
            <person name="Seidl M.F."/>
        </authorList>
    </citation>
    <scope>NUCLEOTIDE SEQUENCE [LARGE SCALE GENOMIC DNA]</scope>
    <source>
        <strain evidence="9 10">P124</strain>
    </source>
</reference>
<evidence type="ECO:0000256" key="4">
    <source>
        <dbReference type="ARBA" id="ARBA00023010"/>
    </source>
</evidence>
<name>A0ABR0EZX4_ZASCE</name>
<accession>A0ABR0EZX4</accession>
<keyword evidence="6 7" id="KW-0539">Nucleus</keyword>
<dbReference type="PANTHER" id="PTHR13003">
    <property type="entry name" value="NUP107-RELATED"/>
    <property type="match status" value="1"/>
</dbReference>
<protein>
    <recommendedName>
        <fullName evidence="7">Nuclear pore complex protein</fullName>
    </recommendedName>
</protein>
<dbReference type="Gene3D" id="1.20.190.50">
    <property type="match status" value="1"/>
</dbReference>
<gene>
    <name evidence="9" type="ORF">PRZ48_000949</name>
</gene>
<keyword evidence="1 7" id="KW-0813">Transport</keyword>
<dbReference type="InterPro" id="IPR007252">
    <property type="entry name" value="Nup84/Nup107"/>
</dbReference>
<comment type="subunit">
    <text evidence="7">Part of the nuclear pore complex (NPC).</text>
</comment>
<evidence type="ECO:0000256" key="2">
    <source>
        <dbReference type="ARBA" id="ARBA00022816"/>
    </source>
</evidence>
<keyword evidence="5 7" id="KW-0906">Nuclear pore complex</keyword>
<evidence type="ECO:0000313" key="9">
    <source>
        <dbReference type="EMBL" id="KAK4507214.1"/>
    </source>
</evidence>
<evidence type="ECO:0000256" key="8">
    <source>
        <dbReference type="SAM" id="MobiDB-lite"/>
    </source>
</evidence>
<comment type="caution">
    <text evidence="9">The sequence shown here is derived from an EMBL/GenBank/DDBJ whole genome shotgun (WGS) entry which is preliminary data.</text>
</comment>
<dbReference type="PANTHER" id="PTHR13003:SF2">
    <property type="entry name" value="NUCLEAR PORE COMPLEX PROTEIN NUP107"/>
    <property type="match status" value="1"/>
</dbReference>
<feature type="region of interest" description="Disordered" evidence="8">
    <location>
        <begin position="1"/>
        <end position="60"/>
    </location>
</feature>
<evidence type="ECO:0000256" key="3">
    <source>
        <dbReference type="ARBA" id="ARBA00022927"/>
    </source>
</evidence>
<organism evidence="9 10">
    <name type="scientific">Zasmidium cellare</name>
    <name type="common">Wine cellar mold</name>
    <name type="synonym">Racodium cellare</name>
    <dbReference type="NCBI Taxonomy" id="395010"/>
    <lineage>
        <taxon>Eukaryota</taxon>
        <taxon>Fungi</taxon>
        <taxon>Dikarya</taxon>
        <taxon>Ascomycota</taxon>
        <taxon>Pezizomycotina</taxon>
        <taxon>Dothideomycetes</taxon>
        <taxon>Dothideomycetidae</taxon>
        <taxon>Mycosphaerellales</taxon>
        <taxon>Mycosphaerellaceae</taxon>
        <taxon>Zasmidium</taxon>
    </lineage>
</organism>
<evidence type="ECO:0000256" key="6">
    <source>
        <dbReference type="ARBA" id="ARBA00023242"/>
    </source>
</evidence>
<evidence type="ECO:0000256" key="7">
    <source>
        <dbReference type="RuleBase" id="RU365072"/>
    </source>
</evidence>
<keyword evidence="4 7" id="KW-0811">Translocation</keyword>
<keyword evidence="7" id="KW-0472">Membrane</keyword>
<keyword evidence="3" id="KW-0653">Protein transport</keyword>
<feature type="region of interest" description="Disordered" evidence="8">
    <location>
        <begin position="162"/>
        <end position="184"/>
    </location>
</feature>
<evidence type="ECO:0000313" key="10">
    <source>
        <dbReference type="Proteomes" id="UP001305779"/>
    </source>
</evidence>
<dbReference type="Gene3D" id="1.10.3450.20">
    <property type="match status" value="1"/>
</dbReference>
<comment type="subcellular location">
    <subcellularLocation>
        <location evidence="7">Nucleus</location>
        <location evidence="7">Nuclear pore complex</location>
    </subcellularLocation>
    <subcellularLocation>
        <location evidence="7">Nucleus membrane</location>
    </subcellularLocation>
</comment>
<dbReference type="EMBL" id="JAXOVC010000001">
    <property type="protein sequence ID" value="KAK4507214.1"/>
    <property type="molecule type" value="Genomic_DNA"/>
</dbReference>
<evidence type="ECO:0000256" key="5">
    <source>
        <dbReference type="ARBA" id="ARBA00023132"/>
    </source>
</evidence>